<dbReference type="InterPro" id="IPR016024">
    <property type="entry name" value="ARM-type_fold"/>
</dbReference>
<organism evidence="3">
    <name type="scientific">Homalodisca liturata</name>
    <dbReference type="NCBI Taxonomy" id="320908"/>
    <lineage>
        <taxon>Eukaryota</taxon>
        <taxon>Metazoa</taxon>
        <taxon>Ecdysozoa</taxon>
        <taxon>Arthropoda</taxon>
        <taxon>Hexapoda</taxon>
        <taxon>Insecta</taxon>
        <taxon>Pterygota</taxon>
        <taxon>Neoptera</taxon>
        <taxon>Paraneoptera</taxon>
        <taxon>Hemiptera</taxon>
        <taxon>Auchenorrhyncha</taxon>
        <taxon>Membracoidea</taxon>
        <taxon>Cicadellidae</taxon>
        <taxon>Cicadellinae</taxon>
        <taxon>Proconiini</taxon>
        <taxon>Homalodisca</taxon>
    </lineage>
</organism>
<sequence>MDINQVIKDCISTASECEKQQHYESLIQNLQVLSTTDDLSVFDTGRFETAELFILLHELLSCHPAESEVVSAVVGVLQAAVRNPAACLALAHTYHLLYPLTALLDGQLPVDRRLAVLRIIQELSYEIAIYWQEAHLPKLIKILLDIISSNDSELIPVALGVLVNLCHKNKPAVYTLMSCVDIKVFLRKVLNLQREHVETSVQVCKLVMILDNLSGNIPDAQILSFVQVSFLRIQKVFKCGNVCLMRHIVSFFRHAKGSEHGRKILLTYPTYQEDTNNLINILMAKEVPNNWQCVQQLVDFLQQLLELELPAITPLMSKMVTCVLPWVQVEGVAPDALELITTVLQQCRNTDDNVYKAVCSSVEKNLQVLVEILHGGCRTESISSQERLSLISLLHLFRELAADPALSAYLATNVDKEELKKLLLPLMSLSTHDGMHLFQQSVTTLYVEVLSFVSKLSMDDKEWLFLCSDLLHKRQILQALAIALYSGPYEVKEQILYLAATTSFSKDCLTMLSRCLTDLNQLFQSPPTTANSFPEKDVSFSFSQSHPEFSSSFTKSQRNGLDSLIEKLDDLYKKNKLENAAVAGIVELYQYKLADTRRTEQGLQASLAAADRHHTQLSHHVAHLNAETARLHQLLYSSQQAQQGFQLELSELRQQLAAAQESATTSHIKFKQLKQDVHSKSMIIKDQNDEIVRLKQTVEEHSKRCEELKQRTTSLMEEREEQNIVIQKLEQKTVNLEENVQEQKKCIQNLETVKTDLQASNSKLEEKLEERNLLLSEKESLLEKKTAQIKSLENDLSNLKVQMKSLENQLVDFEKMRKIIFEITGGKKSNY</sequence>
<dbReference type="SUPFAM" id="SSF48371">
    <property type="entry name" value="ARM repeat"/>
    <property type="match status" value="2"/>
</dbReference>
<gene>
    <name evidence="3" type="ORF">g.24154</name>
</gene>
<evidence type="ECO:0000313" key="3">
    <source>
        <dbReference type="EMBL" id="JAS80529.1"/>
    </source>
</evidence>
<proteinExistence type="predicted"/>
<reference evidence="3" key="1">
    <citation type="submission" date="2015-11" db="EMBL/GenBank/DDBJ databases">
        <title>De novo transcriptome assembly of four potential Pierce s Disease insect vectors from Arizona vineyards.</title>
        <authorList>
            <person name="Tassone E.E."/>
        </authorList>
    </citation>
    <scope>NUCLEOTIDE SEQUENCE</scope>
</reference>
<dbReference type="InterPro" id="IPR042510">
    <property type="entry name" value="CIP2A"/>
</dbReference>
<dbReference type="PANTHER" id="PTHR23161">
    <property type="entry name" value="PROTEIN CIP2A"/>
    <property type="match status" value="1"/>
</dbReference>
<dbReference type="Pfam" id="PF21044">
    <property type="entry name" value="CIP2A_N"/>
    <property type="match status" value="1"/>
</dbReference>
<feature type="domain" description="CIP2A N-terminal" evidence="2">
    <location>
        <begin position="25"/>
        <end position="213"/>
    </location>
</feature>
<dbReference type="PANTHER" id="PTHR23161:SF2">
    <property type="entry name" value="PROTEIN CIP2A"/>
    <property type="match status" value="1"/>
</dbReference>
<dbReference type="EMBL" id="GECU01027177">
    <property type="protein sequence ID" value="JAS80529.1"/>
    <property type="molecule type" value="Transcribed_RNA"/>
</dbReference>
<dbReference type="AlphaFoldDB" id="A0A1B6I0S9"/>
<feature type="coiled-coil region" evidence="1">
    <location>
        <begin position="642"/>
        <end position="816"/>
    </location>
</feature>
<protein>
    <recommendedName>
        <fullName evidence="2">CIP2A N-terminal domain-containing protein</fullName>
    </recommendedName>
</protein>
<dbReference type="InterPro" id="IPR048701">
    <property type="entry name" value="CIP2A_N"/>
</dbReference>
<accession>A0A1B6I0S9</accession>
<keyword evidence="1" id="KW-0175">Coiled coil</keyword>
<name>A0A1B6I0S9_9HEMI</name>
<evidence type="ECO:0000256" key="1">
    <source>
        <dbReference type="SAM" id="Coils"/>
    </source>
</evidence>
<evidence type="ECO:0000259" key="2">
    <source>
        <dbReference type="Pfam" id="PF21044"/>
    </source>
</evidence>
<dbReference type="InterPro" id="IPR011989">
    <property type="entry name" value="ARM-like"/>
</dbReference>
<dbReference type="Gene3D" id="1.25.10.10">
    <property type="entry name" value="Leucine-rich Repeat Variant"/>
    <property type="match status" value="1"/>
</dbReference>